<accession>A0ABX2GCV7</accession>
<dbReference type="Proteomes" id="UP000768180">
    <property type="component" value="Unassembled WGS sequence"/>
</dbReference>
<dbReference type="RefSeq" id="WP_082424984.1">
    <property type="nucleotide sequence ID" value="NZ_CABJFB010000003.1"/>
</dbReference>
<protein>
    <submittedName>
        <fullName evidence="1">Uncharacterized protein</fullName>
    </submittedName>
</protein>
<comment type="caution">
    <text evidence="1">The sequence shown here is derived from an EMBL/GenBank/DDBJ whole genome shotgun (WGS) entry which is preliminary data.</text>
</comment>
<dbReference type="EMBL" id="JAAITQ010000009">
    <property type="protein sequence ID" value="NSE16138.1"/>
    <property type="molecule type" value="Genomic_DNA"/>
</dbReference>
<evidence type="ECO:0000313" key="2">
    <source>
        <dbReference type="Proteomes" id="UP000768180"/>
    </source>
</evidence>
<keyword evidence="2" id="KW-1185">Reference proteome</keyword>
<name>A0ABX2GCV7_9FIRM</name>
<sequence>MAFIKCQYTDDYLLTCVQLGISIADLDLLTIGLVNDMFTERQNDGYSYKELASQSDFDRF</sequence>
<proteinExistence type="predicted"/>
<evidence type="ECO:0000313" key="1">
    <source>
        <dbReference type="EMBL" id="NSE16138.1"/>
    </source>
</evidence>
<reference evidence="1 2" key="1">
    <citation type="journal article" date="2020" name="Cell Host Microbe">
        <title>Functional and Genomic Variation between Human-Derived Isolates of Lachnospiraceae Reveals Inter- and Intra-Species Diversity.</title>
        <authorList>
            <person name="Sorbara M.T."/>
            <person name="Littmann E.R."/>
            <person name="Fontana E."/>
            <person name="Moody T.U."/>
            <person name="Kohout C.E."/>
            <person name="Gjonbalaj M."/>
            <person name="Eaton V."/>
            <person name="Seok R."/>
            <person name="Leiner I.M."/>
            <person name="Pamer E.G."/>
        </authorList>
    </citation>
    <scope>NUCLEOTIDE SEQUENCE [LARGE SCALE GENOMIC DNA]</scope>
    <source>
        <strain evidence="1 2">MSK.14.54</strain>
    </source>
</reference>
<organism evidence="1 2">
    <name type="scientific">Fusicatenibacter saccharivorans</name>
    <dbReference type="NCBI Taxonomy" id="1150298"/>
    <lineage>
        <taxon>Bacteria</taxon>
        <taxon>Bacillati</taxon>
        <taxon>Bacillota</taxon>
        <taxon>Clostridia</taxon>
        <taxon>Lachnospirales</taxon>
        <taxon>Lachnospiraceae</taxon>
        <taxon>Fusicatenibacter</taxon>
    </lineage>
</organism>
<gene>
    <name evidence="1" type="ORF">G5B05_06870</name>
</gene>